<dbReference type="Gene3D" id="1.20.1280.50">
    <property type="match status" value="1"/>
</dbReference>
<dbReference type="CDD" id="cd00065">
    <property type="entry name" value="FYVE_like_SF"/>
    <property type="match status" value="1"/>
</dbReference>
<sequence>MLDWKAAKMDPPTQRRQTSIESTTSSNASDDGAIQRTISTVSTSDGPRPFMDRGKWTRPSSRDACTQCTDKFTMFRRAHRCRHCGRSFCSNCSRHRVALRGQTHKSRVCDSCFPHVLTGSVVPVNSFIHSRAWVPRGVFARMLSYLNHVDLCVVSMTCRWWYKRASLDLTWKPLYRNAFPTDDAASMDAAFHRDIHGVGFETLPWKQKFAIRWTSQRAAQQAAAKKKSFKVMESLLASLGLQKYGPVFEREEIDIEALTMMNAGYLRDLGIPAGPRVKLLNMAACLVADMGQDDDDIDETTAAGSTSEGPVTPAAKFAQRKKAMNLYRTSLVRRVQQSTVRIAVLTMDGQLLNVGSGIVLHERGLVATAFHCLVGERFDVMSDPSSFMVLIAPTESASEPPAWKYHARALPHVSEAELDVALLWIEGEVWSDPPSGLYIGDVTERSIALNWTVRPLNDGFDWRHLKLPAVNIGNSNMVEPGDELWMFGYPSSGHNTITVHHAICSGTDSQLYKGVEVPKALLRSAALLDNGFSGGAAVDKKGQLVGIISFSLSRQDRVRSISMIKSAIELAKSERLSEDISDDDDDDELHHQ</sequence>
<dbReference type="SMART" id="SM00454">
    <property type="entry name" value="SAM"/>
    <property type="match status" value="1"/>
</dbReference>
<dbReference type="Proteomes" id="UP000030762">
    <property type="component" value="Unassembled WGS sequence"/>
</dbReference>
<dbReference type="InterPro" id="IPR017455">
    <property type="entry name" value="Znf_FYVE-rel"/>
</dbReference>
<keyword evidence="4 8" id="KW-0863">Zinc-finger</keyword>
<dbReference type="PROSITE" id="PS50178">
    <property type="entry name" value="ZF_FYVE"/>
    <property type="match status" value="1"/>
</dbReference>
<dbReference type="InParanoid" id="T0PX25"/>
<dbReference type="InterPro" id="IPR036047">
    <property type="entry name" value="F-box-like_dom_sf"/>
</dbReference>
<dbReference type="PANTHER" id="PTHR43343">
    <property type="entry name" value="PEPTIDASE S12"/>
    <property type="match status" value="1"/>
</dbReference>
<dbReference type="InterPro" id="IPR051201">
    <property type="entry name" value="Chloro_Bact_Ser_Proteases"/>
</dbReference>
<dbReference type="SUPFAM" id="SSF50494">
    <property type="entry name" value="Trypsin-like serine proteases"/>
    <property type="match status" value="1"/>
</dbReference>
<feature type="domain" description="FYVE-type" evidence="10">
    <location>
        <begin position="59"/>
        <end position="117"/>
    </location>
</feature>
<feature type="region of interest" description="Disordered" evidence="9">
    <location>
        <begin position="1"/>
        <end position="56"/>
    </location>
</feature>
<dbReference type="InterPro" id="IPR043504">
    <property type="entry name" value="Peptidase_S1_PA_chymotrypsin"/>
</dbReference>
<dbReference type="SUPFAM" id="SSF81383">
    <property type="entry name" value="F-box domain"/>
    <property type="match status" value="1"/>
</dbReference>
<dbReference type="SUPFAM" id="SSF47769">
    <property type="entry name" value="SAM/Pointed domain"/>
    <property type="match status" value="1"/>
</dbReference>
<evidence type="ECO:0000256" key="2">
    <source>
        <dbReference type="ARBA" id="ARBA00022670"/>
    </source>
</evidence>
<dbReference type="Pfam" id="PF01363">
    <property type="entry name" value="FYVE"/>
    <property type="match status" value="1"/>
</dbReference>
<dbReference type="OrthoDB" id="76949at2759"/>
<dbReference type="SUPFAM" id="SSF57903">
    <property type="entry name" value="FYVE/PHD zinc finger"/>
    <property type="match status" value="1"/>
</dbReference>
<organism evidence="11 12">
    <name type="scientific">Saprolegnia diclina (strain VS20)</name>
    <dbReference type="NCBI Taxonomy" id="1156394"/>
    <lineage>
        <taxon>Eukaryota</taxon>
        <taxon>Sar</taxon>
        <taxon>Stramenopiles</taxon>
        <taxon>Oomycota</taxon>
        <taxon>Saprolegniomycetes</taxon>
        <taxon>Saprolegniales</taxon>
        <taxon>Saprolegniaceae</taxon>
        <taxon>Saprolegnia</taxon>
    </lineage>
</organism>
<dbReference type="GO" id="GO:0008270">
    <property type="term" value="F:zinc ion binding"/>
    <property type="evidence" value="ECO:0007669"/>
    <property type="project" value="UniProtKB-KW"/>
</dbReference>
<evidence type="ECO:0000256" key="5">
    <source>
        <dbReference type="ARBA" id="ARBA00022801"/>
    </source>
</evidence>
<keyword evidence="7" id="KW-0843">Virulence</keyword>
<keyword evidence="6" id="KW-0862">Zinc</keyword>
<dbReference type="EMBL" id="JH767267">
    <property type="protein sequence ID" value="EQC25570.1"/>
    <property type="molecule type" value="Genomic_DNA"/>
</dbReference>
<dbReference type="Pfam" id="PF13365">
    <property type="entry name" value="Trypsin_2"/>
    <property type="match status" value="1"/>
</dbReference>
<evidence type="ECO:0000256" key="7">
    <source>
        <dbReference type="ARBA" id="ARBA00023026"/>
    </source>
</evidence>
<evidence type="ECO:0000256" key="1">
    <source>
        <dbReference type="ARBA" id="ARBA00010541"/>
    </source>
</evidence>
<dbReference type="Gene3D" id="1.10.150.50">
    <property type="entry name" value="Transcription Factor, Ets-1"/>
    <property type="match status" value="1"/>
</dbReference>
<dbReference type="InterPro" id="IPR000306">
    <property type="entry name" value="Znf_FYVE"/>
</dbReference>
<dbReference type="Gene3D" id="3.30.40.10">
    <property type="entry name" value="Zinc/RING finger domain, C3HC4 (zinc finger)"/>
    <property type="match status" value="1"/>
</dbReference>
<dbReference type="SMART" id="SM00064">
    <property type="entry name" value="FYVE"/>
    <property type="match status" value="1"/>
</dbReference>
<reference evidence="11 12" key="1">
    <citation type="submission" date="2012-04" db="EMBL/GenBank/DDBJ databases">
        <title>The Genome Sequence of Saprolegnia declina VS20.</title>
        <authorList>
            <consortium name="The Broad Institute Genome Sequencing Platform"/>
            <person name="Russ C."/>
            <person name="Nusbaum C."/>
            <person name="Tyler B."/>
            <person name="van West P."/>
            <person name="Dieguez-Uribeondo J."/>
            <person name="de Bruijn I."/>
            <person name="Tripathy S."/>
            <person name="Jiang R."/>
            <person name="Young S.K."/>
            <person name="Zeng Q."/>
            <person name="Gargeya S."/>
            <person name="Fitzgerald M."/>
            <person name="Haas B."/>
            <person name="Abouelleil A."/>
            <person name="Alvarado L."/>
            <person name="Arachchi H.M."/>
            <person name="Berlin A."/>
            <person name="Chapman S.B."/>
            <person name="Goldberg J."/>
            <person name="Griggs A."/>
            <person name="Gujja S."/>
            <person name="Hansen M."/>
            <person name="Howarth C."/>
            <person name="Imamovic A."/>
            <person name="Larimer J."/>
            <person name="McCowen C."/>
            <person name="Montmayeur A."/>
            <person name="Murphy C."/>
            <person name="Neiman D."/>
            <person name="Pearson M."/>
            <person name="Priest M."/>
            <person name="Roberts A."/>
            <person name="Saif S."/>
            <person name="Shea T."/>
            <person name="Sisk P."/>
            <person name="Sykes S."/>
            <person name="Wortman J."/>
            <person name="Nusbaum C."/>
            <person name="Birren B."/>
        </authorList>
    </citation>
    <scope>NUCLEOTIDE SEQUENCE [LARGE SCALE GENOMIC DNA]</scope>
    <source>
        <strain evidence="11 12">VS20</strain>
    </source>
</reference>
<dbReference type="InterPro" id="IPR013761">
    <property type="entry name" value="SAM/pointed_sf"/>
</dbReference>
<dbReference type="GO" id="GO:0008233">
    <property type="term" value="F:peptidase activity"/>
    <property type="evidence" value="ECO:0007669"/>
    <property type="project" value="UniProtKB-KW"/>
</dbReference>
<accession>T0PX25</accession>
<keyword evidence="5" id="KW-0378">Hydrolase</keyword>
<proteinExistence type="inferred from homology"/>
<dbReference type="GO" id="GO:0006508">
    <property type="term" value="P:proteolysis"/>
    <property type="evidence" value="ECO:0007669"/>
    <property type="project" value="UniProtKB-KW"/>
</dbReference>
<evidence type="ECO:0000313" key="12">
    <source>
        <dbReference type="Proteomes" id="UP000030762"/>
    </source>
</evidence>
<dbReference type="OMA" id="WIEGEVW"/>
<name>T0PX25_SAPDV</name>
<keyword evidence="12" id="KW-1185">Reference proteome</keyword>
<evidence type="ECO:0000256" key="6">
    <source>
        <dbReference type="ARBA" id="ARBA00022833"/>
    </source>
</evidence>
<dbReference type="Pfam" id="PF00536">
    <property type="entry name" value="SAM_1"/>
    <property type="match status" value="1"/>
</dbReference>
<gene>
    <name evidence="11" type="ORF">SDRG_16588</name>
</gene>
<dbReference type="Gene3D" id="2.40.10.10">
    <property type="entry name" value="Trypsin-like serine proteases"/>
    <property type="match status" value="1"/>
</dbReference>
<dbReference type="GeneID" id="19957315"/>
<dbReference type="RefSeq" id="XP_008621026.1">
    <property type="nucleotide sequence ID" value="XM_008622804.1"/>
</dbReference>
<dbReference type="VEuPathDB" id="FungiDB:SDRG_16588"/>
<evidence type="ECO:0000259" key="10">
    <source>
        <dbReference type="PROSITE" id="PS50178"/>
    </source>
</evidence>
<dbReference type="PANTHER" id="PTHR43343:SF3">
    <property type="entry name" value="PROTEASE DO-LIKE 8, CHLOROPLASTIC"/>
    <property type="match status" value="1"/>
</dbReference>
<keyword evidence="3" id="KW-0479">Metal-binding</keyword>
<evidence type="ECO:0000256" key="4">
    <source>
        <dbReference type="ARBA" id="ARBA00022771"/>
    </source>
</evidence>
<dbReference type="InterPro" id="IPR009003">
    <property type="entry name" value="Peptidase_S1_PA"/>
</dbReference>
<evidence type="ECO:0000256" key="3">
    <source>
        <dbReference type="ARBA" id="ARBA00022723"/>
    </source>
</evidence>
<dbReference type="Gene3D" id="2.40.10.120">
    <property type="match status" value="1"/>
</dbReference>
<keyword evidence="2" id="KW-0645">Protease</keyword>
<feature type="compositionally biased region" description="Polar residues" evidence="9">
    <location>
        <begin position="36"/>
        <end position="45"/>
    </location>
</feature>
<dbReference type="eggNOG" id="KOG4374">
    <property type="taxonomic scope" value="Eukaryota"/>
</dbReference>
<evidence type="ECO:0000256" key="9">
    <source>
        <dbReference type="SAM" id="MobiDB-lite"/>
    </source>
</evidence>
<dbReference type="AlphaFoldDB" id="T0PX25"/>
<feature type="compositionally biased region" description="Polar residues" evidence="9">
    <location>
        <begin position="14"/>
        <end position="29"/>
    </location>
</feature>
<dbReference type="InterPro" id="IPR013083">
    <property type="entry name" value="Znf_RING/FYVE/PHD"/>
</dbReference>
<protein>
    <recommendedName>
        <fullName evidence="10">FYVE-type domain-containing protein</fullName>
    </recommendedName>
</protein>
<evidence type="ECO:0000256" key="8">
    <source>
        <dbReference type="PROSITE-ProRule" id="PRU00091"/>
    </source>
</evidence>
<dbReference type="InterPro" id="IPR011011">
    <property type="entry name" value="Znf_FYVE_PHD"/>
</dbReference>
<dbReference type="InterPro" id="IPR001660">
    <property type="entry name" value="SAM"/>
</dbReference>
<comment type="similarity">
    <text evidence="1">Belongs to the peptidase S1C family.</text>
</comment>
<evidence type="ECO:0000313" key="11">
    <source>
        <dbReference type="EMBL" id="EQC25570.1"/>
    </source>
</evidence>